<evidence type="ECO:0008006" key="4">
    <source>
        <dbReference type="Google" id="ProtNLM"/>
    </source>
</evidence>
<keyword evidence="1" id="KW-0732">Signal</keyword>
<keyword evidence="3" id="KW-1185">Reference proteome</keyword>
<dbReference type="Proteomes" id="UP000267418">
    <property type="component" value="Unassembled WGS sequence"/>
</dbReference>
<feature type="signal peptide" evidence="1">
    <location>
        <begin position="1"/>
        <end position="19"/>
    </location>
</feature>
<proteinExistence type="predicted"/>
<reference evidence="2 3" key="1">
    <citation type="submission" date="2018-12" db="EMBL/GenBank/DDBJ databases">
        <title>The genome of Variovorax gossypii DSM 100435.</title>
        <authorList>
            <person name="Gao J."/>
            <person name="Sun J."/>
        </authorList>
    </citation>
    <scope>NUCLEOTIDE SEQUENCE [LARGE SCALE GENOMIC DNA]</scope>
    <source>
        <strain evidence="2 3">DSM 100435</strain>
    </source>
</reference>
<sequence length="146" mass="15906">MNRKFNVAMGLALAAAMLAGCTGSPYRVPGTEAQPLSNLAIIKSGPRGATYFFSVDGERVPHVLRPVDRWELPPGEHAVVVGLRTIPQFQADTIPMRFVALPGKTYVIQYEVKTSWGRGTWRGWIEDESGATVSFSDSAQSVPKSK</sequence>
<accession>A0A431TPB6</accession>
<dbReference type="AlphaFoldDB" id="A0A431TPB6"/>
<name>A0A431TPB6_9BURK</name>
<feature type="chain" id="PRO_5019430130" description="Lipoprotein" evidence="1">
    <location>
        <begin position="20"/>
        <end position="146"/>
    </location>
</feature>
<organism evidence="2 3">
    <name type="scientific">Variovorax gossypii</name>
    <dbReference type="NCBI Taxonomy" id="1679495"/>
    <lineage>
        <taxon>Bacteria</taxon>
        <taxon>Pseudomonadati</taxon>
        <taxon>Pseudomonadota</taxon>
        <taxon>Betaproteobacteria</taxon>
        <taxon>Burkholderiales</taxon>
        <taxon>Comamonadaceae</taxon>
        <taxon>Variovorax</taxon>
    </lineage>
</organism>
<protein>
    <recommendedName>
        <fullName evidence="4">Lipoprotein</fullName>
    </recommendedName>
</protein>
<dbReference type="RefSeq" id="WP_126470762.1">
    <property type="nucleotide sequence ID" value="NZ_RXOE01000002.1"/>
</dbReference>
<dbReference type="OrthoDB" id="9915624at2"/>
<comment type="caution">
    <text evidence="2">The sequence shown here is derived from an EMBL/GenBank/DDBJ whole genome shotgun (WGS) entry which is preliminary data.</text>
</comment>
<gene>
    <name evidence="2" type="ORF">EJP69_14250</name>
</gene>
<evidence type="ECO:0000313" key="3">
    <source>
        <dbReference type="Proteomes" id="UP000267418"/>
    </source>
</evidence>
<evidence type="ECO:0000313" key="2">
    <source>
        <dbReference type="EMBL" id="RTQ35519.1"/>
    </source>
</evidence>
<evidence type="ECO:0000256" key="1">
    <source>
        <dbReference type="SAM" id="SignalP"/>
    </source>
</evidence>
<dbReference type="PROSITE" id="PS51257">
    <property type="entry name" value="PROKAR_LIPOPROTEIN"/>
    <property type="match status" value="1"/>
</dbReference>
<dbReference type="EMBL" id="RXOE01000002">
    <property type="protein sequence ID" value="RTQ35519.1"/>
    <property type="molecule type" value="Genomic_DNA"/>
</dbReference>